<dbReference type="Gene3D" id="3.40.630.10">
    <property type="entry name" value="Zn peptidases"/>
    <property type="match status" value="1"/>
</dbReference>
<dbReference type="RefSeq" id="WP_136082265.1">
    <property type="nucleotide sequence ID" value="NZ_CAAHFG010000004.1"/>
</dbReference>
<dbReference type="PANTHER" id="PTHR12147">
    <property type="entry name" value="METALLOPEPTIDASE M28 FAMILY MEMBER"/>
    <property type="match status" value="1"/>
</dbReference>
<dbReference type="GO" id="GO:0006508">
    <property type="term" value="P:proteolysis"/>
    <property type="evidence" value="ECO:0007669"/>
    <property type="project" value="InterPro"/>
</dbReference>
<feature type="domain" description="Peptidase M28" evidence="1">
    <location>
        <begin position="104"/>
        <end position="280"/>
    </location>
</feature>
<keyword evidence="2" id="KW-0378">Hydrolase</keyword>
<dbReference type="SUPFAM" id="SSF53187">
    <property type="entry name" value="Zn-dependent exopeptidases"/>
    <property type="match status" value="1"/>
</dbReference>
<evidence type="ECO:0000259" key="1">
    <source>
        <dbReference type="Pfam" id="PF04389"/>
    </source>
</evidence>
<keyword evidence="2" id="KW-0645">Protease</keyword>
<dbReference type="EMBL" id="CAAHFG010000004">
    <property type="protein sequence ID" value="VGO16740.1"/>
    <property type="molecule type" value="Genomic_DNA"/>
</dbReference>
<organism evidence="2 3">
    <name type="scientific">Pontiella desulfatans</name>
    <dbReference type="NCBI Taxonomy" id="2750659"/>
    <lineage>
        <taxon>Bacteria</taxon>
        <taxon>Pseudomonadati</taxon>
        <taxon>Kiritimatiellota</taxon>
        <taxon>Kiritimatiellia</taxon>
        <taxon>Kiritimatiellales</taxon>
        <taxon>Pontiellaceae</taxon>
        <taxon>Pontiella</taxon>
    </lineage>
</organism>
<dbReference type="Pfam" id="PF04389">
    <property type="entry name" value="Peptidase_M28"/>
    <property type="match status" value="1"/>
</dbReference>
<evidence type="ECO:0000313" key="3">
    <source>
        <dbReference type="Proteomes" id="UP000366872"/>
    </source>
</evidence>
<sequence>MMNTPKLLLAVVLASTLHEGNAITVSDIVDDVTLGSYSNFHNNLFVSTGHSRGFSHNAGLREPAYQHDLARDYIASNLVAMGYDTQLDPFHFEFDGYQYTNCNNVVAIKPGLSGTNILVIGAHYDTADLGNTDAPVTNTCPGADDNASGVAALLEIATVVKEYTFRDTIYFIAFDGEEKGLAGSTHFVDTHTTDDPSETNAILRSTIEGMISVDMIAFNLDTTPDTLHVEADPNPVRNGLIQAITNHTGIGIIELPHIGASDHAPFHDAGIDTVLIFEGDFMDLSTGYPLILNTIMHSDMDSTDTPGVMDYDICTEVSRAIAHFLCDQAGVIPPATLEPAIEGESTLEVRWQSSPGVDYTLYGADSLLQTNGWDFIQHIPATNTTTELAVELDLTTVTQRMFKVLGE</sequence>
<dbReference type="AlphaFoldDB" id="A0A6C2U9L9"/>
<dbReference type="PANTHER" id="PTHR12147:SF26">
    <property type="entry name" value="PEPTIDASE M28 DOMAIN-CONTAINING PROTEIN"/>
    <property type="match status" value="1"/>
</dbReference>
<accession>A0A6C2U9L9</accession>
<dbReference type="InterPro" id="IPR007484">
    <property type="entry name" value="Peptidase_M28"/>
</dbReference>
<evidence type="ECO:0000313" key="2">
    <source>
        <dbReference type="EMBL" id="VGO16740.1"/>
    </source>
</evidence>
<dbReference type="GO" id="GO:0004177">
    <property type="term" value="F:aminopeptidase activity"/>
    <property type="evidence" value="ECO:0007669"/>
    <property type="project" value="UniProtKB-KW"/>
</dbReference>
<keyword evidence="2" id="KW-0031">Aminopeptidase</keyword>
<name>A0A6C2U9L9_PONDE</name>
<proteinExistence type="predicted"/>
<reference evidence="2 3" key="1">
    <citation type="submission" date="2019-04" db="EMBL/GenBank/DDBJ databases">
        <authorList>
            <person name="Van Vliet M D."/>
        </authorList>
    </citation>
    <scope>NUCLEOTIDE SEQUENCE [LARGE SCALE GENOMIC DNA]</scope>
    <source>
        <strain evidence="2 3">F1</strain>
    </source>
</reference>
<keyword evidence="3" id="KW-1185">Reference proteome</keyword>
<gene>
    <name evidence="2" type="primary">ywaD_2</name>
    <name evidence="2" type="ORF">PDESU_05332</name>
</gene>
<dbReference type="Proteomes" id="UP000366872">
    <property type="component" value="Unassembled WGS sequence"/>
</dbReference>
<dbReference type="GO" id="GO:0008235">
    <property type="term" value="F:metalloexopeptidase activity"/>
    <property type="evidence" value="ECO:0007669"/>
    <property type="project" value="InterPro"/>
</dbReference>
<protein>
    <submittedName>
        <fullName evidence="2">Aminopeptidase YwaD</fullName>
    </submittedName>
</protein>
<dbReference type="InterPro" id="IPR045175">
    <property type="entry name" value="M28_fam"/>
</dbReference>